<protein>
    <submittedName>
        <fullName evidence="2">Reverse transcriptase domain protein</fullName>
    </submittedName>
</protein>
<reference evidence="2" key="1">
    <citation type="submission" date="2023-02" db="EMBL/GenBank/DDBJ databases">
        <title>Colletotrichum kahawae CIFC_Que2 genome sequencing and assembly.</title>
        <authorList>
            <person name="Baroncelli R."/>
        </authorList>
    </citation>
    <scope>NUCLEOTIDE SEQUENCE</scope>
    <source>
        <strain evidence="2">CIFC_Que2</strain>
    </source>
</reference>
<feature type="region of interest" description="Disordered" evidence="1">
    <location>
        <begin position="1"/>
        <end position="22"/>
    </location>
</feature>
<gene>
    <name evidence="2" type="ORF">CKAH01_19111</name>
</gene>
<organism evidence="2 3">
    <name type="scientific">Colletotrichum kahawae</name>
    <name type="common">Coffee berry disease fungus</name>
    <dbReference type="NCBI Taxonomy" id="34407"/>
    <lineage>
        <taxon>Eukaryota</taxon>
        <taxon>Fungi</taxon>
        <taxon>Dikarya</taxon>
        <taxon>Ascomycota</taxon>
        <taxon>Pezizomycotina</taxon>
        <taxon>Sordariomycetes</taxon>
        <taxon>Hypocreomycetidae</taxon>
        <taxon>Glomerellales</taxon>
        <taxon>Glomerellaceae</taxon>
        <taxon>Colletotrichum</taxon>
        <taxon>Colletotrichum gloeosporioides species complex</taxon>
    </lineage>
</organism>
<dbReference type="EMBL" id="VYYT01000681">
    <property type="protein sequence ID" value="KAK2730299.1"/>
    <property type="molecule type" value="Genomic_DNA"/>
</dbReference>
<feature type="compositionally biased region" description="Acidic residues" evidence="1">
    <location>
        <begin position="1"/>
        <end position="12"/>
    </location>
</feature>
<keyword evidence="3" id="KW-1185">Reference proteome</keyword>
<evidence type="ECO:0000313" key="3">
    <source>
        <dbReference type="Proteomes" id="UP001281614"/>
    </source>
</evidence>
<dbReference type="Proteomes" id="UP001281614">
    <property type="component" value="Unassembled WGS sequence"/>
</dbReference>
<dbReference type="GO" id="GO:0003964">
    <property type="term" value="F:RNA-directed DNA polymerase activity"/>
    <property type="evidence" value="ECO:0007669"/>
    <property type="project" value="UniProtKB-KW"/>
</dbReference>
<evidence type="ECO:0000256" key="1">
    <source>
        <dbReference type="SAM" id="MobiDB-lite"/>
    </source>
</evidence>
<comment type="caution">
    <text evidence="2">The sequence shown here is derived from an EMBL/GenBank/DDBJ whole genome shotgun (WGS) entry which is preliminary data.</text>
</comment>
<name>A0AAD9XXZ1_COLKA</name>
<accession>A0AAD9XXZ1</accession>
<keyword evidence="2" id="KW-0808">Transferase</keyword>
<sequence length="123" mass="13779">MKEDSEEDDDDEELKRQLAKANSDIKQMQGMFNEAFQQVTQQAAKLESENQTLRAAANIVTTPLHGGRQKLKLSAPVTYDGTPGTLKGFLIQVKNYQNFHHGDFTNETEKVVHAATYLRGKAL</sequence>
<dbReference type="AlphaFoldDB" id="A0AAD9XXZ1"/>
<keyword evidence="2" id="KW-0548">Nucleotidyltransferase</keyword>
<proteinExistence type="predicted"/>
<evidence type="ECO:0000313" key="2">
    <source>
        <dbReference type="EMBL" id="KAK2730299.1"/>
    </source>
</evidence>
<keyword evidence="2" id="KW-0695">RNA-directed DNA polymerase</keyword>